<evidence type="ECO:0000256" key="1">
    <source>
        <dbReference type="SAM" id="MobiDB-lite"/>
    </source>
</evidence>
<dbReference type="EMBL" id="JAAGNN010000010">
    <property type="protein sequence ID" value="KAF4083833.1"/>
    <property type="molecule type" value="Genomic_DNA"/>
</dbReference>
<proteinExistence type="predicted"/>
<feature type="region of interest" description="Disordered" evidence="1">
    <location>
        <begin position="1"/>
        <end position="27"/>
    </location>
</feature>
<name>A0A7J6ALS6_AMEME</name>
<sequence length="204" mass="22595">MCEEGRTLESKVRNGRKSGEKTRSKGASFRVLVPQSRGDGTGVGKRAASPCNCHMLEEPSVAHSIYLMKTHILPVFNTQLHGVLVTIGVVEDSNSMTPGSVEQFWCNTRHGRRQQLKHVAEPLSRYVLPRYPVELPKLNMAAPTPKVPYPVSSLPALAIPHQGLLPAITSKKCHSRSMKPKEESHRSTLKSYYMPPLERKGGGY</sequence>
<reference evidence="2 3" key="1">
    <citation type="submission" date="2020-02" db="EMBL/GenBank/DDBJ databases">
        <title>A chromosome-scale genome assembly of the black bullhead catfish (Ameiurus melas).</title>
        <authorList>
            <person name="Wen M."/>
            <person name="Zham M."/>
            <person name="Cabau C."/>
            <person name="Klopp C."/>
            <person name="Donnadieu C."/>
            <person name="Roques C."/>
            <person name="Bouchez O."/>
            <person name="Lampietro C."/>
            <person name="Jouanno E."/>
            <person name="Herpin A."/>
            <person name="Louis A."/>
            <person name="Berthelot C."/>
            <person name="Parey E."/>
            <person name="Roest-Crollius H."/>
            <person name="Braasch I."/>
            <person name="Postlethwait J."/>
            <person name="Robinson-Rechavi M."/>
            <person name="Echchiki A."/>
            <person name="Begum T."/>
            <person name="Montfort J."/>
            <person name="Schartl M."/>
            <person name="Bobe J."/>
            <person name="Guiguen Y."/>
        </authorList>
    </citation>
    <scope>NUCLEOTIDE SEQUENCE [LARGE SCALE GENOMIC DNA]</scope>
    <source>
        <strain evidence="2">M_S1</strain>
        <tissue evidence="2">Blood</tissue>
    </source>
</reference>
<feature type="compositionally biased region" description="Basic and acidic residues" evidence="1">
    <location>
        <begin position="1"/>
        <end position="23"/>
    </location>
</feature>
<evidence type="ECO:0000313" key="2">
    <source>
        <dbReference type="EMBL" id="KAF4083833.1"/>
    </source>
</evidence>
<gene>
    <name evidence="2" type="ORF">AMELA_G00121840</name>
</gene>
<accession>A0A7J6ALS6</accession>
<dbReference type="AlphaFoldDB" id="A0A7J6ALS6"/>
<dbReference type="Proteomes" id="UP000593565">
    <property type="component" value="Unassembled WGS sequence"/>
</dbReference>
<keyword evidence="3" id="KW-1185">Reference proteome</keyword>
<feature type="region of interest" description="Disordered" evidence="1">
    <location>
        <begin position="174"/>
        <end position="195"/>
    </location>
</feature>
<comment type="caution">
    <text evidence="2">The sequence shown here is derived from an EMBL/GenBank/DDBJ whole genome shotgun (WGS) entry which is preliminary data.</text>
</comment>
<protein>
    <submittedName>
        <fullName evidence="2">Uncharacterized protein</fullName>
    </submittedName>
</protein>
<evidence type="ECO:0000313" key="3">
    <source>
        <dbReference type="Proteomes" id="UP000593565"/>
    </source>
</evidence>
<organism evidence="2 3">
    <name type="scientific">Ameiurus melas</name>
    <name type="common">Black bullhead</name>
    <name type="synonym">Silurus melas</name>
    <dbReference type="NCBI Taxonomy" id="219545"/>
    <lineage>
        <taxon>Eukaryota</taxon>
        <taxon>Metazoa</taxon>
        <taxon>Chordata</taxon>
        <taxon>Craniata</taxon>
        <taxon>Vertebrata</taxon>
        <taxon>Euteleostomi</taxon>
        <taxon>Actinopterygii</taxon>
        <taxon>Neopterygii</taxon>
        <taxon>Teleostei</taxon>
        <taxon>Ostariophysi</taxon>
        <taxon>Siluriformes</taxon>
        <taxon>Ictaluridae</taxon>
        <taxon>Ameiurus</taxon>
    </lineage>
</organism>